<dbReference type="Pfam" id="PF05036">
    <property type="entry name" value="SPOR"/>
    <property type="match status" value="1"/>
</dbReference>
<dbReference type="GO" id="GO:0042834">
    <property type="term" value="F:peptidoglycan binding"/>
    <property type="evidence" value="ECO:0007669"/>
    <property type="project" value="InterPro"/>
</dbReference>
<evidence type="ECO:0000259" key="3">
    <source>
        <dbReference type="PROSITE" id="PS51724"/>
    </source>
</evidence>
<protein>
    <submittedName>
        <fullName evidence="4">Sporulation related protein</fullName>
    </submittedName>
</protein>
<organism evidence="4 5">
    <name type="scientific">Camelimonas lactis</name>
    <dbReference type="NCBI Taxonomy" id="659006"/>
    <lineage>
        <taxon>Bacteria</taxon>
        <taxon>Pseudomonadati</taxon>
        <taxon>Pseudomonadota</taxon>
        <taxon>Alphaproteobacteria</taxon>
        <taxon>Hyphomicrobiales</taxon>
        <taxon>Chelatococcaceae</taxon>
        <taxon>Camelimonas</taxon>
    </lineage>
</organism>
<dbReference type="Gene3D" id="3.30.70.1070">
    <property type="entry name" value="Sporulation related repeat"/>
    <property type="match status" value="1"/>
</dbReference>
<evidence type="ECO:0000313" key="5">
    <source>
        <dbReference type="Proteomes" id="UP000294881"/>
    </source>
</evidence>
<dbReference type="InterPro" id="IPR036680">
    <property type="entry name" value="SPOR-like_sf"/>
</dbReference>
<keyword evidence="2" id="KW-0812">Transmembrane</keyword>
<dbReference type="OrthoDB" id="7338235at2"/>
<keyword evidence="2" id="KW-0472">Membrane</keyword>
<dbReference type="PROSITE" id="PS51724">
    <property type="entry name" value="SPOR"/>
    <property type="match status" value="1"/>
</dbReference>
<sequence length="524" mass="53572">MTDRSSSRVALDLDALEAGIAGAGEPSRAGGASEDARLAELARIVGQNDRFRDLLRPPGGGDHMGRSQAAWQEPAPAYAEDPAHLRTWVNAPAAGYEAGHDAGYQGHQAVGGAGHQAGYPDQQWEQYGHAPQPDSYQQSTPNDVGPASQDAWDSGHAGQAWDGSVAAPGGARGGEPGQRHSGQGHYGEGRHAFAPALDPLEAIEGARLRRRRPSRAPLYGAVAVVAMCVTASAGYFGLRGGGASGGGEAPVIHADASAVKVKPPADNAAAPAPTKEIYEQIARAPGETKVVASNEQPVDVEQTLRQQRAAAVASGKLPSEVSDASGTFGAPGVAPLPTHAANRDPRSGLGEPRRVRTVSIGPDGKVRDAGQQQAAAPQSVRETAQAAPAPVAKPAPPVRAVQQAAVKQEHRVQPTMVDNTPTGSVGAAATAAPKPKAVATAPAGKGGYSVQLGAPGSEHEAKAMAANLKRKYGVLASHGTAVVKAQSNGRTVYRLRVPGLSRESATSLCQQLKSVGGNCFVAQG</sequence>
<feature type="compositionally biased region" description="Basic and acidic residues" evidence="1">
    <location>
        <begin position="341"/>
        <end position="354"/>
    </location>
</feature>
<dbReference type="RefSeq" id="WP_132003533.1">
    <property type="nucleotide sequence ID" value="NZ_JBHUNN010000002.1"/>
</dbReference>
<feature type="region of interest" description="Disordered" evidence="1">
    <location>
        <begin position="314"/>
        <end position="403"/>
    </location>
</feature>
<accession>A0A4R2GW77</accession>
<evidence type="ECO:0000256" key="2">
    <source>
        <dbReference type="SAM" id="Phobius"/>
    </source>
</evidence>
<feature type="compositionally biased region" description="Polar residues" evidence="1">
    <location>
        <begin position="370"/>
        <end position="382"/>
    </location>
</feature>
<evidence type="ECO:0000256" key="1">
    <source>
        <dbReference type="SAM" id="MobiDB-lite"/>
    </source>
</evidence>
<gene>
    <name evidence="4" type="ORF">EV666_102246</name>
</gene>
<comment type="caution">
    <text evidence="4">The sequence shown here is derived from an EMBL/GenBank/DDBJ whole genome shotgun (WGS) entry which is preliminary data.</text>
</comment>
<name>A0A4R2GW77_9HYPH</name>
<dbReference type="InterPro" id="IPR007730">
    <property type="entry name" value="SPOR-like_dom"/>
</dbReference>
<reference evidence="4 5" key="1">
    <citation type="submission" date="2019-03" db="EMBL/GenBank/DDBJ databases">
        <title>Genomic Encyclopedia of Type Strains, Phase IV (KMG-IV): sequencing the most valuable type-strain genomes for metagenomic binning, comparative biology and taxonomic classification.</title>
        <authorList>
            <person name="Goeker M."/>
        </authorList>
    </citation>
    <scope>NUCLEOTIDE SEQUENCE [LARGE SCALE GENOMIC DNA]</scope>
    <source>
        <strain evidence="4 5">DSM 22958</strain>
    </source>
</reference>
<proteinExistence type="predicted"/>
<evidence type="ECO:0000313" key="4">
    <source>
        <dbReference type="EMBL" id="TCO15268.1"/>
    </source>
</evidence>
<dbReference type="Proteomes" id="UP000294881">
    <property type="component" value="Unassembled WGS sequence"/>
</dbReference>
<dbReference type="AlphaFoldDB" id="A0A4R2GW77"/>
<keyword evidence="5" id="KW-1185">Reference proteome</keyword>
<feature type="domain" description="SPOR" evidence="3">
    <location>
        <begin position="442"/>
        <end position="524"/>
    </location>
</feature>
<dbReference type="SUPFAM" id="SSF110997">
    <property type="entry name" value="Sporulation related repeat"/>
    <property type="match status" value="1"/>
</dbReference>
<dbReference type="EMBL" id="SLWL01000002">
    <property type="protein sequence ID" value="TCO15268.1"/>
    <property type="molecule type" value="Genomic_DNA"/>
</dbReference>
<feature type="transmembrane region" description="Helical" evidence="2">
    <location>
        <begin position="216"/>
        <end position="238"/>
    </location>
</feature>
<keyword evidence="2" id="KW-1133">Transmembrane helix</keyword>
<feature type="region of interest" description="Disordered" evidence="1">
    <location>
        <begin position="108"/>
        <end position="191"/>
    </location>
</feature>